<dbReference type="EMBL" id="SWKV01000040">
    <property type="protein sequence ID" value="KAF3037816.1"/>
    <property type="molecule type" value="Genomic_DNA"/>
</dbReference>
<gene>
    <name evidence="2" type="ORF">E8E12_006846</name>
</gene>
<feature type="region of interest" description="Disordered" evidence="1">
    <location>
        <begin position="1"/>
        <end position="37"/>
    </location>
</feature>
<accession>A0A9P5C012</accession>
<proteinExistence type="predicted"/>
<dbReference type="InterPro" id="IPR043129">
    <property type="entry name" value="ATPase_NBD"/>
</dbReference>
<dbReference type="Proteomes" id="UP000758155">
    <property type="component" value="Unassembled WGS sequence"/>
</dbReference>
<reference evidence="2" key="1">
    <citation type="submission" date="2019-04" db="EMBL/GenBank/DDBJ databases">
        <title>Sequencing of skin fungus with MAO and IRED activity.</title>
        <authorList>
            <person name="Marsaioli A.J."/>
            <person name="Bonatto J.M.C."/>
            <person name="Reis Junior O."/>
        </authorList>
    </citation>
    <scope>NUCLEOTIDE SEQUENCE</scope>
    <source>
        <strain evidence="2">28M1</strain>
    </source>
</reference>
<dbReference type="OrthoDB" id="2963168at2759"/>
<evidence type="ECO:0000313" key="2">
    <source>
        <dbReference type="EMBL" id="KAF3037816.1"/>
    </source>
</evidence>
<feature type="compositionally biased region" description="Basic and acidic residues" evidence="1">
    <location>
        <begin position="1"/>
        <end position="29"/>
    </location>
</feature>
<keyword evidence="3" id="KW-1185">Reference proteome</keyword>
<dbReference type="AlphaFoldDB" id="A0A9P5C012"/>
<sequence>MRRSARIEQRSSRDAQEDINRTNQQDRHQGASADPQDLKFRKNKLKFSSNSFEKFFRPTVSQFLEKVRAFATRARQNEGYDVDRIVVTGGFADSPDVKAEFTKLCKDLNDKWVTGIQPAFSLPNSSAMGVAVGGIYRSIDKANGPLRLPCQSIGMLRYIPCDTVDFSKLPPDVQSQDGSRNPDTNIEYIHDVIEWPIKKGQGVLRAEHAFQRLSEFVFGLDEVWIRGEQFW</sequence>
<dbReference type="PANTHER" id="PTHR42749:SF8">
    <property type="entry name" value="HSP70 FAMILY PROTEIN (AFU_ORTHOLOGUE AFUA_3G13740)"/>
    <property type="match status" value="1"/>
</dbReference>
<evidence type="ECO:0000256" key="1">
    <source>
        <dbReference type="SAM" id="MobiDB-lite"/>
    </source>
</evidence>
<evidence type="ECO:0000313" key="3">
    <source>
        <dbReference type="Proteomes" id="UP000758155"/>
    </source>
</evidence>
<protein>
    <submittedName>
        <fullName evidence="2">Uncharacterized protein</fullName>
    </submittedName>
</protein>
<dbReference type="SUPFAM" id="SSF53067">
    <property type="entry name" value="Actin-like ATPase domain"/>
    <property type="match status" value="1"/>
</dbReference>
<comment type="caution">
    <text evidence="2">The sequence shown here is derived from an EMBL/GenBank/DDBJ whole genome shotgun (WGS) entry which is preliminary data.</text>
</comment>
<name>A0A9P5C012_9PLEO</name>
<organism evidence="2 3">
    <name type="scientific">Didymella heteroderae</name>
    <dbReference type="NCBI Taxonomy" id="1769908"/>
    <lineage>
        <taxon>Eukaryota</taxon>
        <taxon>Fungi</taxon>
        <taxon>Dikarya</taxon>
        <taxon>Ascomycota</taxon>
        <taxon>Pezizomycotina</taxon>
        <taxon>Dothideomycetes</taxon>
        <taxon>Pleosporomycetidae</taxon>
        <taxon>Pleosporales</taxon>
        <taxon>Pleosporineae</taxon>
        <taxon>Didymellaceae</taxon>
        <taxon>Didymella</taxon>
    </lineage>
</organism>
<dbReference type="PANTHER" id="PTHR42749">
    <property type="entry name" value="CELL SHAPE-DETERMINING PROTEIN MREB"/>
    <property type="match status" value="1"/>
</dbReference>